<keyword evidence="8 17" id="KW-0808">Transferase</keyword>
<comment type="cofactor">
    <cofactor evidence="18">
        <name>Co(2+)</name>
        <dbReference type="ChEBI" id="CHEBI:48828"/>
    </cofactor>
    <cofactor evidence="18">
        <name>Zn(2+)</name>
        <dbReference type="ChEBI" id="CHEBI:29105"/>
    </cofactor>
    <text evidence="18">Binds 1 divalent metal cation per subunit. Can use either Co(2+) or Zn(2+).</text>
</comment>
<evidence type="ECO:0000256" key="8">
    <source>
        <dbReference type="ARBA" id="ARBA00022679"/>
    </source>
</evidence>
<feature type="domain" description="3-dehydroquinate synthase N-terminal" evidence="20">
    <location>
        <begin position="292"/>
        <end position="404"/>
    </location>
</feature>
<dbReference type="InterPro" id="IPR023000">
    <property type="entry name" value="Shikimate_kinase_CS"/>
</dbReference>
<evidence type="ECO:0000256" key="10">
    <source>
        <dbReference type="ARBA" id="ARBA00022777"/>
    </source>
</evidence>
<keyword evidence="17" id="KW-0460">Magnesium</keyword>
<proteinExistence type="inferred from homology"/>
<dbReference type="Pfam" id="PF01761">
    <property type="entry name" value="DHQ_synthase"/>
    <property type="match status" value="1"/>
</dbReference>
<evidence type="ECO:0000256" key="11">
    <source>
        <dbReference type="ARBA" id="ARBA00022840"/>
    </source>
</evidence>
<feature type="binding site" evidence="17">
    <location>
        <position position="69"/>
    </location>
    <ligand>
        <name>Mg(2+)</name>
        <dbReference type="ChEBI" id="CHEBI:18420"/>
    </ligand>
</feature>
<dbReference type="NCBIfam" id="NF010552">
    <property type="entry name" value="PRK13946.1"/>
    <property type="match status" value="1"/>
</dbReference>
<evidence type="ECO:0000256" key="7">
    <source>
        <dbReference type="ARBA" id="ARBA00022605"/>
    </source>
</evidence>
<feature type="binding site" evidence="17">
    <location>
        <position position="133"/>
    </location>
    <ligand>
        <name>substrate</name>
    </ligand>
</feature>
<dbReference type="PRINTS" id="PR01100">
    <property type="entry name" value="SHIKIMTKNASE"/>
</dbReference>
<keyword evidence="14 18" id="KW-0456">Lyase</keyword>
<dbReference type="SUPFAM" id="SSF56796">
    <property type="entry name" value="Dehydroquinate synthase-like"/>
    <property type="match status" value="1"/>
</dbReference>
<feature type="binding site" evidence="17">
    <location>
        <position position="111"/>
    </location>
    <ligand>
        <name>substrate</name>
    </ligand>
</feature>
<feature type="binding site" evidence="18">
    <location>
        <position position="475"/>
    </location>
    <ligand>
        <name>Zn(2+)</name>
        <dbReference type="ChEBI" id="CHEBI:29105"/>
    </ligand>
</feature>
<evidence type="ECO:0000313" key="23">
    <source>
        <dbReference type="Proteomes" id="UP001521074"/>
    </source>
</evidence>
<feature type="binding site" evidence="18">
    <location>
        <begin position="330"/>
        <end position="334"/>
    </location>
    <ligand>
        <name>NAD(+)</name>
        <dbReference type="ChEBI" id="CHEBI:57540"/>
    </ligand>
</feature>
<comment type="similarity">
    <text evidence="18">Belongs to the sugar phosphate cyclases superfamily. Dehydroquinate synthase family.</text>
</comment>
<dbReference type="Proteomes" id="UP001521074">
    <property type="component" value="Unassembled WGS sequence"/>
</dbReference>
<comment type="caution">
    <text evidence="18">Lacks conserved residue(s) required for the propagation of feature annotation.</text>
</comment>
<dbReference type="RefSeq" id="WP_232876215.1">
    <property type="nucleotide sequence ID" value="NZ_JAJSOJ010000006.1"/>
</dbReference>
<feature type="binding site" evidence="18">
    <location>
        <position position="409"/>
    </location>
    <ligand>
        <name>Zn(2+)</name>
        <dbReference type="ChEBI" id="CHEBI:29105"/>
    </ligand>
</feature>
<comment type="pathway">
    <text evidence="5 17">Metabolic intermediate biosynthesis; chorismate biosynthesis; chorismate from D-erythrose 4-phosphate and phosphoenolpyruvate: step 5/7.</text>
</comment>
<comment type="function">
    <text evidence="3 18">Catalyzes the conversion of 3-deoxy-D-arabino-heptulosonate 7-phosphate (DAHP) to dehydroquinate (DHQ).</text>
</comment>
<organism evidence="22 23">
    <name type="scientific">Acetobacter sicerae</name>
    <dbReference type="NCBI Taxonomy" id="85325"/>
    <lineage>
        <taxon>Bacteria</taxon>
        <taxon>Pseudomonadati</taxon>
        <taxon>Pseudomonadota</taxon>
        <taxon>Alphaproteobacteria</taxon>
        <taxon>Acetobacterales</taxon>
        <taxon>Acetobacteraceae</taxon>
        <taxon>Acetobacter</taxon>
    </lineage>
</organism>
<dbReference type="SUPFAM" id="SSF52540">
    <property type="entry name" value="P-loop containing nucleoside triphosphate hydrolases"/>
    <property type="match status" value="1"/>
</dbReference>
<protein>
    <recommendedName>
        <fullName evidence="17 18">Multifunctional fusion protein</fullName>
    </recommendedName>
    <domain>
        <recommendedName>
            <fullName evidence="17">Shikimate kinase</fullName>
            <shortName evidence="17">SK</shortName>
            <ecNumber evidence="17">2.7.1.71</ecNumber>
        </recommendedName>
    </domain>
    <domain>
        <recommendedName>
            <fullName evidence="18">3-dehydroquinate synthase</fullName>
            <shortName evidence="18">DHQS</shortName>
            <ecNumber evidence="18">4.2.3.4</ecNumber>
        </recommendedName>
    </domain>
</protein>
<keyword evidence="15" id="KW-0511">Multifunctional enzyme</keyword>
<dbReference type="Gene3D" id="3.40.50.1970">
    <property type="match status" value="1"/>
</dbReference>
<dbReference type="EC" id="2.7.1.71" evidence="17"/>
<dbReference type="InterPro" id="IPR016037">
    <property type="entry name" value="DHQ_synth_AroB"/>
</dbReference>
<evidence type="ECO:0000256" key="5">
    <source>
        <dbReference type="ARBA" id="ARBA00004842"/>
    </source>
</evidence>
<comment type="function">
    <text evidence="17">Catalyzes the specific phosphorylation of the 3-hydroxyl group of shikimic acid using ATP as a cosubstrate.</text>
</comment>
<evidence type="ECO:0000256" key="17">
    <source>
        <dbReference type="HAMAP-Rule" id="MF_00109"/>
    </source>
</evidence>
<feature type="binding site" evidence="17">
    <location>
        <begin position="65"/>
        <end position="70"/>
    </location>
    <ligand>
        <name>ATP</name>
        <dbReference type="ChEBI" id="CHEBI:30616"/>
    </ligand>
</feature>
<feature type="binding site" evidence="17">
    <location>
        <position position="171"/>
    </location>
    <ligand>
        <name>ATP</name>
        <dbReference type="ChEBI" id="CHEBI:30616"/>
    </ligand>
</feature>
<feature type="binding site" evidence="18">
    <location>
        <position position="493"/>
    </location>
    <ligand>
        <name>Zn(2+)</name>
        <dbReference type="ChEBI" id="CHEBI:29105"/>
    </ligand>
</feature>
<feature type="binding site" evidence="17">
    <location>
        <position position="190"/>
    </location>
    <ligand>
        <name>substrate</name>
    </ligand>
</feature>
<comment type="catalytic activity">
    <reaction evidence="16 17">
        <text>shikimate + ATP = 3-phosphoshikimate + ADP + H(+)</text>
        <dbReference type="Rhea" id="RHEA:13121"/>
        <dbReference type="ChEBI" id="CHEBI:15378"/>
        <dbReference type="ChEBI" id="CHEBI:30616"/>
        <dbReference type="ChEBI" id="CHEBI:36208"/>
        <dbReference type="ChEBI" id="CHEBI:145989"/>
        <dbReference type="ChEBI" id="CHEBI:456216"/>
        <dbReference type="EC" id="2.7.1.71"/>
    </reaction>
</comment>
<feature type="binding site" evidence="18">
    <location>
        <position position="376"/>
    </location>
    <ligand>
        <name>NAD(+)</name>
        <dbReference type="ChEBI" id="CHEBI:57540"/>
    </ligand>
</feature>
<evidence type="ECO:0000256" key="12">
    <source>
        <dbReference type="ARBA" id="ARBA00023027"/>
    </source>
</evidence>
<keyword evidence="18" id="KW-0862">Zinc</keyword>
<gene>
    <name evidence="18 22" type="primary">aroB</name>
    <name evidence="17" type="synonym">aroK</name>
    <name evidence="22" type="ORF">LWC05_01935</name>
</gene>
<sequence length="608" mass="65687">MSRPFLPERGNAVLPEQTPALPPSLPPDTVSEPAPALPLNLDAVRSSTGFGPLCGRSILLIGLMGAGKSTIGRRLAQRLGLGFVDADAEIERAAGCSINDVFRLYGEEAFRDGERRVLKRLIDGPSRVIATGGGAFMNEQTRALIRERAISVWLRCPLPVLLKRVSGRTHRPLLNGAKPRDVLERLMLIRHPVYAEADIIVQCGEDNVDNATTRVIEALALNHRPRRLPVRLERNPYEVIIGTGLIERAGALLATVLPQKRVVVISDTTVAELYLHPLIESLTDSGFAVQSIVVPPGEQSKSLDEFRRVTDAILEQKVERRTTVIALGGGVVGDLAGFVASATLRGLPFVQMPTTLLSQVDSSVGGKTGINTSWGKNLLGAFHQPAMVLADVSSLATLPVREIRAGYAEIVKAGLIGDADLFTWCERHGAAVIAQDPDMLAEAVERACAFKAAIVTEDEFERKSQGGRALLNLGHTFGHALEAEMGYNGRLLHGEAVSIGLRLAFMLSVRLGYCPQTDLDRVTAHLDATGMPARISQLDRSFDARTLLDHMTRDKKMHDGKLTFVLVRGIGQAFTCRDVPAQAVHDVLVEDGCAADAMQTHAGRGTDI</sequence>
<keyword evidence="9 18" id="KW-0547">Nucleotide-binding</keyword>
<dbReference type="PROSITE" id="PS01128">
    <property type="entry name" value="SHIKIMATE_KINASE"/>
    <property type="match status" value="1"/>
</dbReference>
<keyword evidence="10 17" id="KW-0418">Kinase</keyword>
<comment type="caution">
    <text evidence="22">The sequence shown here is derived from an EMBL/GenBank/DDBJ whole genome shotgun (WGS) entry which is preliminary data.</text>
</comment>
<evidence type="ECO:0000256" key="9">
    <source>
        <dbReference type="ARBA" id="ARBA00022741"/>
    </source>
</evidence>
<dbReference type="EC" id="4.2.3.4" evidence="18"/>
<dbReference type="InterPro" id="IPR030960">
    <property type="entry name" value="DHQS/DOIS_N"/>
</dbReference>
<dbReference type="InterPro" id="IPR031322">
    <property type="entry name" value="Shikimate/glucono_kinase"/>
</dbReference>
<feature type="binding site" evidence="17">
    <location>
        <position position="87"/>
    </location>
    <ligand>
        <name>substrate</name>
    </ligand>
</feature>
<evidence type="ECO:0000256" key="19">
    <source>
        <dbReference type="SAM" id="MobiDB-lite"/>
    </source>
</evidence>
<feature type="region of interest" description="Disordered" evidence="19">
    <location>
        <begin position="1"/>
        <end position="33"/>
    </location>
</feature>
<reference evidence="22 23" key="1">
    <citation type="submission" date="2021-12" db="EMBL/GenBank/DDBJ databases">
        <title>Genome sequence of Acetobacter sicerae DmPark20a_162.</title>
        <authorList>
            <person name="Chaston J.M."/>
        </authorList>
    </citation>
    <scope>NUCLEOTIDE SEQUENCE [LARGE SCALE GENOMIC DNA]</scope>
    <source>
        <strain evidence="22 23">DmPark20a_162</strain>
    </source>
</reference>
<feature type="binding site" evidence="18">
    <location>
        <begin position="354"/>
        <end position="355"/>
    </location>
    <ligand>
        <name>NAD(+)</name>
        <dbReference type="ChEBI" id="CHEBI:57540"/>
    </ligand>
</feature>
<keyword evidence="6 18" id="KW-0963">Cytoplasm</keyword>
<dbReference type="EMBL" id="JAJSOJ010000006">
    <property type="protein sequence ID" value="MCE0742658.1"/>
    <property type="molecule type" value="Genomic_DNA"/>
</dbReference>
<dbReference type="HAMAP" id="MF_00109">
    <property type="entry name" value="Shikimate_kinase"/>
    <property type="match status" value="1"/>
</dbReference>
<evidence type="ECO:0000256" key="2">
    <source>
        <dbReference type="ARBA" id="ARBA00001911"/>
    </source>
</evidence>
<dbReference type="InterPro" id="IPR050071">
    <property type="entry name" value="Dehydroquinate_synthase"/>
</dbReference>
<dbReference type="Gene3D" id="3.40.50.300">
    <property type="entry name" value="P-loop containing nucleotide triphosphate hydrolases"/>
    <property type="match status" value="1"/>
</dbReference>
<keyword evidence="23" id="KW-1185">Reference proteome</keyword>
<comment type="catalytic activity">
    <reaction evidence="1 18">
        <text>7-phospho-2-dehydro-3-deoxy-D-arabino-heptonate = 3-dehydroquinate + phosphate</text>
        <dbReference type="Rhea" id="RHEA:21968"/>
        <dbReference type="ChEBI" id="CHEBI:32364"/>
        <dbReference type="ChEBI" id="CHEBI:43474"/>
        <dbReference type="ChEBI" id="CHEBI:58394"/>
        <dbReference type="EC" id="4.2.3.4"/>
    </reaction>
</comment>
<dbReference type="NCBIfam" id="TIGR01357">
    <property type="entry name" value="aroB"/>
    <property type="match status" value="1"/>
</dbReference>
<dbReference type="PANTHER" id="PTHR43622:SF7">
    <property type="entry name" value="3-DEHYDROQUINATE SYNTHASE, CHLOROPLASTIC"/>
    <property type="match status" value="1"/>
</dbReference>
<comment type="cofactor">
    <cofactor evidence="2 18">
        <name>NAD(+)</name>
        <dbReference type="ChEBI" id="CHEBI:57540"/>
    </cofactor>
</comment>
<dbReference type="InterPro" id="IPR027417">
    <property type="entry name" value="P-loop_NTPase"/>
</dbReference>
<evidence type="ECO:0000259" key="21">
    <source>
        <dbReference type="Pfam" id="PF24621"/>
    </source>
</evidence>
<dbReference type="PANTHER" id="PTHR43622">
    <property type="entry name" value="3-DEHYDROQUINATE SYNTHASE"/>
    <property type="match status" value="1"/>
</dbReference>
<dbReference type="InterPro" id="IPR000623">
    <property type="entry name" value="Shikimate_kinase/TSH1"/>
</dbReference>
<keyword evidence="11 17" id="KW-0067">ATP-binding</keyword>
<evidence type="ECO:0000256" key="18">
    <source>
        <dbReference type="HAMAP-Rule" id="MF_00110"/>
    </source>
</evidence>
<evidence type="ECO:0000256" key="1">
    <source>
        <dbReference type="ARBA" id="ARBA00001393"/>
    </source>
</evidence>
<dbReference type="HAMAP" id="MF_00110">
    <property type="entry name" value="DHQ_synthase"/>
    <property type="match status" value="1"/>
</dbReference>
<evidence type="ECO:0000256" key="14">
    <source>
        <dbReference type="ARBA" id="ARBA00023239"/>
    </source>
</evidence>
<comment type="pathway">
    <text evidence="4 18">Metabolic intermediate biosynthesis; chorismate biosynthesis; chorismate from D-erythrose 4-phosphate and phosphoenolpyruvate: step 2/7.</text>
</comment>
<keyword evidence="12 18" id="KW-0520">NAD</keyword>
<comment type="subcellular location">
    <subcellularLocation>
        <location evidence="18">Cytoplasm</location>
    </subcellularLocation>
</comment>
<dbReference type="CDD" id="cd08195">
    <property type="entry name" value="DHQS"/>
    <property type="match status" value="1"/>
</dbReference>
<evidence type="ECO:0000256" key="3">
    <source>
        <dbReference type="ARBA" id="ARBA00003485"/>
    </source>
</evidence>
<accession>A0ABS8VPX1</accession>
<dbReference type="GO" id="GO:0003856">
    <property type="term" value="F:3-dehydroquinate synthase activity"/>
    <property type="evidence" value="ECO:0007669"/>
    <property type="project" value="UniProtKB-EC"/>
</dbReference>
<comment type="similarity">
    <text evidence="17">Belongs to the shikimate kinase family.</text>
</comment>
<evidence type="ECO:0000256" key="16">
    <source>
        <dbReference type="ARBA" id="ARBA00048567"/>
    </source>
</evidence>
<keyword evidence="13 18" id="KW-0057">Aromatic amino acid biosynthesis</keyword>
<dbReference type="Pfam" id="PF24621">
    <property type="entry name" value="DHQS_C"/>
    <property type="match status" value="1"/>
</dbReference>
<comment type="subunit">
    <text evidence="17">Monomer.</text>
</comment>
<feature type="binding site" evidence="18">
    <location>
        <position position="367"/>
    </location>
    <ligand>
        <name>NAD(+)</name>
        <dbReference type="ChEBI" id="CHEBI:57540"/>
    </ligand>
</feature>
<evidence type="ECO:0000256" key="4">
    <source>
        <dbReference type="ARBA" id="ARBA00004661"/>
    </source>
</evidence>
<evidence type="ECO:0000256" key="15">
    <source>
        <dbReference type="ARBA" id="ARBA00023268"/>
    </source>
</evidence>
<feature type="domain" description="3-dehydroquinate synthase C-terminal" evidence="21">
    <location>
        <begin position="406"/>
        <end position="557"/>
    </location>
</feature>
<keyword evidence="18" id="KW-0170">Cobalt</keyword>
<dbReference type="InterPro" id="IPR056179">
    <property type="entry name" value="DHQS_C"/>
</dbReference>
<dbReference type="CDD" id="cd00464">
    <property type="entry name" value="SK"/>
    <property type="match status" value="1"/>
</dbReference>
<evidence type="ECO:0000256" key="13">
    <source>
        <dbReference type="ARBA" id="ARBA00023141"/>
    </source>
</evidence>
<keyword evidence="18" id="KW-0479">Metal-binding</keyword>
<dbReference type="Pfam" id="PF01202">
    <property type="entry name" value="SKI"/>
    <property type="match status" value="1"/>
</dbReference>
<comment type="cofactor">
    <cofactor evidence="17">
        <name>Mg(2+)</name>
        <dbReference type="ChEBI" id="CHEBI:18420"/>
    </cofactor>
    <text evidence="17">Binds 1 Mg(2+) ion per subunit.</text>
</comment>
<name>A0ABS8VPX1_9PROT</name>
<keyword evidence="7 18" id="KW-0028">Amino-acid biosynthesis</keyword>
<evidence type="ECO:0000259" key="20">
    <source>
        <dbReference type="Pfam" id="PF01761"/>
    </source>
</evidence>
<evidence type="ECO:0000256" key="6">
    <source>
        <dbReference type="ARBA" id="ARBA00022490"/>
    </source>
</evidence>
<dbReference type="Gene3D" id="1.20.1090.10">
    <property type="entry name" value="Dehydroquinate synthase-like - alpha domain"/>
    <property type="match status" value="1"/>
</dbReference>
<evidence type="ECO:0000313" key="22">
    <source>
        <dbReference type="EMBL" id="MCE0742658.1"/>
    </source>
</evidence>